<evidence type="ECO:0000313" key="1">
    <source>
        <dbReference type="EMBL" id="GAA0712464.1"/>
    </source>
</evidence>
<accession>A0ABP3TM97</accession>
<gene>
    <name evidence="1" type="ORF">GCM10009430_02910</name>
</gene>
<organism evidence="1 2">
    <name type="scientific">Aquimarina litoralis</name>
    <dbReference type="NCBI Taxonomy" id="584605"/>
    <lineage>
        <taxon>Bacteria</taxon>
        <taxon>Pseudomonadati</taxon>
        <taxon>Bacteroidota</taxon>
        <taxon>Flavobacteriia</taxon>
        <taxon>Flavobacteriales</taxon>
        <taxon>Flavobacteriaceae</taxon>
        <taxon>Aquimarina</taxon>
    </lineage>
</organism>
<name>A0ABP3TM97_9FLAO</name>
<proteinExistence type="predicted"/>
<evidence type="ECO:0008006" key="3">
    <source>
        <dbReference type="Google" id="ProtNLM"/>
    </source>
</evidence>
<dbReference type="Proteomes" id="UP001501758">
    <property type="component" value="Unassembled WGS sequence"/>
</dbReference>
<comment type="caution">
    <text evidence="1">The sequence shown here is derived from an EMBL/GenBank/DDBJ whole genome shotgun (WGS) entry which is preliminary data.</text>
</comment>
<keyword evidence="2" id="KW-1185">Reference proteome</keyword>
<reference evidence="2" key="1">
    <citation type="journal article" date="2019" name="Int. J. Syst. Evol. Microbiol.">
        <title>The Global Catalogue of Microorganisms (GCM) 10K type strain sequencing project: providing services to taxonomists for standard genome sequencing and annotation.</title>
        <authorList>
            <consortium name="The Broad Institute Genomics Platform"/>
            <consortium name="The Broad Institute Genome Sequencing Center for Infectious Disease"/>
            <person name="Wu L."/>
            <person name="Ma J."/>
        </authorList>
    </citation>
    <scope>NUCLEOTIDE SEQUENCE [LARGE SCALE GENOMIC DNA]</scope>
    <source>
        <strain evidence="2">JCM 15974</strain>
    </source>
</reference>
<evidence type="ECO:0000313" key="2">
    <source>
        <dbReference type="Proteomes" id="UP001501758"/>
    </source>
</evidence>
<dbReference type="EMBL" id="BAAAGE010000001">
    <property type="protein sequence ID" value="GAA0712464.1"/>
    <property type="molecule type" value="Genomic_DNA"/>
</dbReference>
<protein>
    <recommendedName>
        <fullName evidence="3">DUF4157 domain-containing protein</fullName>
    </recommendedName>
</protein>
<sequence length="730" mass="84335">MLRLYLPVESSKNELNTMKILQENTLETVQPVEQKFSIGGKATIADNRFNTVVQRKLKSAIQGSEETILTKPQGSAKFQQIASQMGQRYGVDTSTLKATHNSSFPARVNAEATIEGKNIHFAPGMDTEYNIKHEVAHAIDNTLHGMPKGDALINGHKIDTTREKKVDRMLYDTRMVQRKEMNTTEGAIPLSSDKPVVQRRAVDNSLKNLEAVSDPVNYVNDNAENNWFVVLDQYEKNILEFNSESPNTTFGANEYGPEVYGMNSLLIYRKEITERLLEDAVEPVKQHEENERKEFMKTTGESAFFHNGIMKKILINEPIRPLIGNVPGSTNPTSDIDVNLSGDGSEYAVYWLNQEFKNRYGNGRESGVVYDVNFYAQDFVPKKVFALKGNGELTKTNDEKYYDSDNWRTHQIKNARVQKEDEKEQEIASLFMMRVNMTDADWKYYKDQLEDTTNQNPEVVPQQTLLEVERRYTERNQRLNPAANNTTNLPADLGKIEPENREYEKVLEDEVSIARLRFEYWKSKLENYPKDTYVQFKTDRYYMELKAAKSKALAYANEAYYTQGAVIGVVVNKQILDNMYKNDRSTKFLKLKLTPAEYYHGFTEQIGFAFHSLNKAEGMDDLIRMGKYVHRAYNLFKHYCLVKDKQYTNYFSEEERRAASDWEGVKQGKEYDSNSGNYVDSTISKEFGLWNVLRRFTGSSLWTIGMESRKRVIKERLIELKIKFDRARTE</sequence>